<accession>A0A0C1MV59</accession>
<dbReference type="EMBL" id="JSWE01000055">
    <property type="protein sequence ID" value="KIE06027.1"/>
    <property type="molecule type" value="Genomic_DNA"/>
</dbReference>
<organism evidence="1 2">
    <name type="scientific">Candidatus Jidaibacter acanthamoebae</name>
    <dbReference type="NCBI Taxonomy" id="86105"/>
    <lineage>
        <taxon>Bacteria</taxon>
        <taxon>Pseudomonadati</taxon>
        <taxon>Pseudomonadota</taxon>
        <taxon>Alphaproteobacteria</taxon>
        <taxon>Rickettsiales</taxon>
        <taxon>Candidatus Midichloriaceae</taxon>
        <taxon>Candidatus Jidaibacter</taxon>
    </lineage>
</organism>
<evidence type="ECO:0000313" key="1">
    <source>
        <dbReference type="EMBL" id="KIE06027.1"/>
    </source>
</evidence>
<sequence length="53" mass="6058">MEDIKVFIPANDNNNTELIDNSSNELNSHDDFIESLFNYIINSNSDSSLKHDN</sequence>
<dbReference type="AlphaFoldDB" id="A0A0C1MV59"/>
<protein>
    <submittedName>
        <fullName evidence="1">Uncharacterized protein</fullName>
    </submittedName>
</protein>
<evidence type="ECO:0000313" key="2">
    <source>
        <dbReference type="Proteomes" id="UP000031258"/>
    </source>
</evidence>
<dbReference type="RefSeq" id="WP_161791757.1">
    <property type="nucleotide sequence ID" value="NZ_JSWE01000055.1"/>
</dbReference>
<keyword evidence="2" id="KW-1185">Reference proteome</keyword>
<gene>
    <name evidence="1" type="ORF">NF27_CD00030</name>
</gene>
<name>A0A0C1MV59_9RICK</name>
<proteinExistence type="predicted"/>
<comment type="caution">
    <text evidence="1">The sequence shown here is derived from an EMBL/GenBank/DDBJ whole genome shotgun (WGS) entry which is preliminary data.</text>
</comment>
<reference evidence="1 2" key="1">
    <citation type="submission" date="2014-11" db="EMBL/GenBank/DDBJ databases">
        <title>A Rickettsiales Symbiont of Amoebae With Ancient Features.</title>
        <authorList>
            <person name="Schulz F."/>
            <person name="Martijn J."/>
            <person name="Wascher F."/>
            <person name="Kostanjsek R."/>
            <person name="Ettema T.J."/>
            <person name="Horn M."/>
        </authorList>
    </citation>
    <scope>NUCLEOTIDE SEQUENCE [LARGE SCALE GENOMIC DNA]</scope>
    <source>
        <strain evidence="1 2">UWC36</strain>
    </source>
</reference>
<dbReference type="Proteomes" id="UP000031258">
    <property type="component" value="Unassembled WGS sequence"/>
</dbReference>